<evidence type="ECO:0000313" key="2">
    <source>
        <dbReference type="Proteomes" id="UP001565368"/>
    </source>
</evidence>
<dbReference type="RefSeq" id="XP_069213689.1">
    <property type="nucleotide sequence ID" value="XM_069350145.1"/>
</dbReference>
<keyword evidence="2" id="KW-1185">Reference proteome</keyword>
<dbReference type="EMBL" id="JBBXJM010000001">
    <property type="protein sequence ID" value="KAL1413745.1"/>
    <property type="molecule type" value="Genomic_DNA"/>
</dbReference>
<accession>A0ABR3QGA5</accession>
<protein>
    <recommendedName>
        <fullName evidence="3">F-box domain-containing protein</fullName>
    </recommendedName>
</protein>
<gene>
    <name evidence="1" type="ORF">Q8F55_001527</name>
</gene>
<sequence>MAHRVSTESTRTVTAASLHLVGADTPAPTPATAPLPYLPLELVLHLISLLDPTRRQQRHLLAAFAAASRACSAVAERVLYSALELDGRDFTTLAADPALLPARRRKLAAARFVRIVAPLTPAELDAAYALARDDDRAPLFPSATAVHLVDTRRVLAPRMARPGAAPPSDVLLFAQPAICVDGSASSTLLKFLPCAAAPAITSHATLASSAFRDLVPQWSRYTVFDDSGNPATRSLRFMSQIASATRAEQPRIELRYRAQPDTARVLRAKWEVDKLAFDVRFSAADEVPADKGCDVCGQTWAAERPEWQATPDDRRAWREPPRNVGRAAFEERSAEWSHWGLAPRARGAA</sequence>
<organism evidence="1 2">
    <name type="scientific">Vanrija albida</name>
    <dbReference type="NCBI Taxonomy" id="181172"/>
    <lineage>
        <taxon>Eukaryota</taxon>
        <taxon>Fungi</taxon>
        <taxon>Dikarya</taxon>
        <taxon>Basidiomycota</taxon>
        <taxon>Agaricomycotina</taxon>
        <taxon>Tremellomycetes</taxon>
        <taxon>Trichosporonales</taxon>
        <taxon>Trichosporonaceae</taxon>
        <taxon>Vanrija</taxon>
    </lineage>
</organism>
<reference evidence="1 2" key="1">
    <citation type="submission" date="2023-08" db="EMBL/GenBank/DDBJ databases">
        <title>Annotated Genome Sequence of Vanrija albida AlHP1.</title>
        <authorList>
            <person name="Herzog R."/>
        </authorList>
    </citation>
    <scope>NUCLEOTIDE SEQUENCE [LARGE SCALE GENOMIC DNA]</scope>
    <source>
        <strain evidence="1 2">AlHP1</strain>
    </source>
</reference>
<name>A0ABR3QGA5_9TREE</name>
<dbReference type="GeneID" id="95982570"/>
<comment type="caution">
    <text evidence="1">The sequence shown here is derived from an EMBL/GenBank/DDBJ whole genome shotgun (WGS) entry which is preliminary data.</text>
</comment>
<evidence type="ECO:0008006" key="3">
    <source>
        <dbReference type="Google" id="ProtNLM"/>
    </source>
</evidence>
<proteinExistence type="predicted"/>
<dbReference type="Proteomes" id="UP001565368">
    <property type="component" value="Unassembled WGS sequence"/>
</dbReference>
<evidence type="ECO:0000313" key="1">
    <source>
        <dbReference type="EMBL" id="KAL1413745.1"/>
    </source>
</evidence>